<keyword evidence="5" id="KW-0965">Cell junction</keyword>
<dbReference type="PROSITE" id="PS50176">
    <property type="entry name" value="ARM_REPEAT"/>
    <property type="match status" value="3"/>
</dbReference>
<evidence type="ECO:0000256" key="6">
    <source>
        <dbReference type="PROSITE-ProRule" id="PRU00259"/>
    </source>
</evidence>
<evidence type="ECO:0000256" key="7">
    <source>
        <dbReference type="SAM" id="MobiDB-lite"/>
    </source>
</evidence>
<dbReference type="GO" id="GO:0005737">
    <property type="term" value="C:cytoplasm"/>
    <property type="evidence" value="ECO:0007669"/>
    <property type="project" value="TreeGrafter"/>
</dbReference>
<organism evidence="8 9">
    <name type="scientific">Trichonephila clavata</name>
    <name type="common">Joro spider</name>
    <name type="synonym">Nephila clavata</name>
    <dbReference type="NCBI Taxonomy" id="2740835"/>
    <lineage>
        <taxon>Eukaryota</taxon>
        <taxon>Metazoa</taxon>
        <taxon>Ecdysozoa</taxon>
        <taxon>Arthropoda</taxon>
        <taxon>Chelicerata</taxon>
        <taxon>Arachnida</taxon>
        <taxon>Araneae</taxon>
        <taxon>Araneomorphae</taxon>
        <taxon>Entelegynae</taxon>
        <taxon>Araneoidea</taxon>
        <taxon>Nephilidae</taxon>
        <taxon>Trichonephila</taxon>
    </lineage>
</organism>
<name>A0A8X6GN26_TRICU</name>
<evidence type="ECO:0000256" key="2">
    <source>
        <dbReference type="ARBA" id="ARBA00005462"/>
    </source>
</evidence>
<keyword evidence="3" id="KW-0677">Repeat</keyword>
<feature type="region of interest" description="Disordered" evidence="7">
    <location>
        <begin position="361"/>
        <end position="478"/>
    </location>
</feature>
<comment type="subcellular location">
    <subcellularLocation>
        <location evidence="1">Cell junction</location>
    </subcellularLocation>
</comment>
<dbReference type="Proteomes" id="UP000887116">
    <property type="component" value="Unassembled WGS sequence"/>
</dbReference>
<feature type="compositionally biased region" description="Polar residues" evidence="7">
    <location>
        <begin position="424"/>
        <end position="436"/>
    </location>
</feature>
<dbReference type="GO" id="GO:0005912">
    <property type="term" value="C:adherens junction"/>
    <property type="evidence" value="ECO:0007669"/>
    <property type="project" value="TreeGrafter"/>
</dbReference>
<proteinExistence type="inferred from homology"/>
<feature type="region of interest" description="Disordered" evidence="7">
    <location>
        <begin position="158"/>
        <end position="189"/>
    </location>
</feature>
<dbReference type="SMART" id="SM00185">
    <property type="entry name" value="ARM"/>
    <property type="match status" value="7"/>
</dbReference>
<dbReference type="SUPFAM" id="SSF48371">
    <property type="entry name" value="ARM repeat"/>
    <property type="match status" value="1"/>
</dbReference>
<feature type="region of interest" description="Disordered" evidence="7">
    <location>
        <begin position="984"/>
        <end position="1123"/>
    </location>
</feature>
<dbReference type="InterPro" id="IPR028435">
    <property type="entry name" value="Plakophilin/d_Catenin"/>
</dbReference>
<reference evidence="8" key="1">
    <citation type="submission" date="2020-07" db="EMBL/GenBank/DDBJ databases">
        <title>Multicomponent nature underlies the extraordinary mechanical properties of spider dragline silk.</title>
        <authorList>
            <person name="Kono N."/>
            <person name="Nakamura H."/>
            <person name="Mori M."/>
            <person name="Yoshida Y."/>
            <person name="Ohtoshi R."/>
            <person name="Malay A.D."/>
            <person name="Moran D.A.P."/>
            <person name="Tomita M."/>
            <person name="Numata K."/>
            <person name="Arakawa K."/>
        </authorList>
    </citation>
    <scope>NUCLEOTIDE SEQUENCE</scope>
</reference>
<dbReference type="InterPro" id="IPR016024">
    <property type="entry name" value="ARM-type_fold"/>
</dbReference>
<dbReference type="PANTHER" id="PTHR10372:SF27">
    <property type="entry name" value="ADHERENS JUNCTION PROTEIN P120"/>
    <property type="match status" value="1"/>
</dbReference>
<gene>
    <name evidence="8" type="primary">CTNND2</name>
    <name evidence="8" type="ORF">TNCT_622091</name>
</gene>
<feature type="region of interest" description="Disordered" evidence="7">
    <location>
        <begin position="312"/>
        <end position="338"/>
    </location>
</feature>
<feature type="repeat" description="ARM" evidence="6">
    <location>
        <begin position="840"/>
        <end position="877"/>
    </location>
</feature>
<keyword evidence="9" id="KW-1185">Reference proteome</keyword>
<comment type="caution">
    <text evidence="8">The sequence shown here is derived from an EMBL/GenBank/DDBJ whole genome shotgun (WGS) entry which is preliminary data.</text>
</comment>
<dbReference type="Gene3D" id="1.25.10.10">
    <property type="entry name" value="Leucine-rich Repeat Variant"/>
    <property type="match status" value="1"/>
</dbReference>
<feature type="repeat" description="ARM" evidence="6">
    <location>
        <begin position="572"/>
        <end position="615"/>
    </location>
</feature>
<dbReference type="InterPro" id="IPR011989">
    <property type="entry name" value="ARM-like"/>
</dbReference>
<evidence type="ECO:0000256" key="3">
    <source>
        <dbReference type="ARBA" id="ARBA00022737"/>
    </source>
</evidence>
<evidence type="ECO:0000256" key="4">
    <source>
        <dbReference type="ARBA" id="ARBA00022889"/>
    </source>
</evidence>
<dbReference type="Pfam" id="PF00514">
    <property type="entry name" value="Arm"/>
    <property type="match status" value="3"/>
</dbReference>
<evidence type="ECO:0000313" key="9">
    <source>
        <dbReference type="Proteomes" id="UP000887116"/>
    </source>
</evidence>
<sequence length="1123" mass="124809">MRCAVHNLQLAIRDVLKEPHTTNLIDKFKQAALAARTLKIDAILKRRAGKGEIIDRSGEYIFGDKKQRILGATEFHIQNISIVVAFEDFQYKIRDPEDGSSTYSEKSYIWRPTQINSVIPEDSEFDPKMSESHLHYYPDHGSTLPDYLQESIPQVQESYSMSCYETSTSTNGHGDGDASSNNSKSSVPVDNASLISRSASHTQTQQVKTITKIVKTREVHHIGPDGKPINYSYGGTLPPGGDYMAYNYPNPPNVPHDYGTYDPGRPPSPAGQTPTQVYPLGDYGTYGRTASPASLSAARNFDLYSQTGGQPYSEYGYREYPPQSVTTPSGDSPNLHRAMPQAPRAVASDYNHQPGNYEEIDAASLVPPRMDYRTPSPTQSADRYGTPYGYSGQPLPATSPGYQYDSGLPQGHLDRRPSYDDYPQTHSRTPQGQHQNPAYARAPRAGYEEEEPLSGNESSHPVPPRHPHLEYTPVDSEGGDVRWRDPDLHEVIEFLGHPNNVVRANAAAYLTHLIYSDDNMKQKARSLGGIPPIIELLNQDIPEIQRNACAALRNLSYGRQNDENKRAIRNADGIPALVKLLRKTPDNEIRELITGIFWNLSSCEDLKRPIIDDALTVLVNHVIIPHSGYDRSRNPLDQIKPQHDLYWSTVFRNASGVLRNISSAGEYARKKLRACEGLIESMVYLVRAAIGKNDMDNKSVENCVCVLRNLSYRCQEVEDPDYDKHLFPAVQSRASAPIRAVGENLGCFGAKKKKEAAQALSAEKERREGLPLTKNPISQSDPIGGMALLWQPEVVQSYLSLLSECSNPETLEAAAGAIQNLTACYWEPSIDIRASVRKDKGLPILVELLRMEVDRVVCAVATSLRNLAQDQRNKDLIGNYAMKDLVLKLPNGSPQHDTGTSDDTIAAVLATLNEVVAKQSDFARSLLSLGGVERLHQITQQKGTYSPRVVKFATQLLYNMWQHQELREAYRKAGWKESHFVPKSSAVRNSLSSPTGANSTLNRPMSSQGGTKYEDRTLPHGTELNSTSAAIPYSRSEELPLSELSHSSEPPPSSQIHRSHMGVYPPGMQQARSPTEPVYAQVNREKKKDKRDLYIRRHTDKKVPVQLLADDQPDGMPAGDSWV</sequence>
<dbReference type="AlphaFoldDB" id="A0A8X6GN26"/>
<dbReference type="GO" id="GO:0098609">
    <property type="term" value="P:cell-cell adhesion"/>
    <property type="evidence" value="ECO:0007669"/>
    <property type="project" value="InterPro"/>
</dbReference>
<dbReference type="GO" id="GO:0005886">
    <property type="term" value="C:plasma membrane"/>
    <property type="evidence" value="ECO:0007669"/>
    <property type="project" value="TreeGrafter"/>
</dbReference>
<feature type="compositionally biased region" description="Polar residues" evidence="7">
    <location>
        <begin position="986"/>
        <end position="1010"/>
    </location>
</feature>
<feature type="compositionally biased region" description="Polar residues" evidence="7">
    <location>
        <begin position="323"/>
        <end position="332"/>
    </location>
</feature>
<feature type="repeat" description="ARM" evidence="6">
    <location>
        <begin position="528"/>
        <end position="573"/>
    </location>
</feature>
<dbReference type="PANTHER" id="PTHR10372">
    <property type="entry name" value="PLAKOPHILLIN-RELATED"/>
    <property type="match status" value="1"/>
</dbReference>
<comment type="similarity">
    <text evidence="2">Belongs to the beta-catenin family.</text>
</comment>
<keyword evidence="4" id="KW-0130">Cell adhesion</keyword>
<protein>
    <submittedName>
        <fullName evidence="8">Catenin delta-2</fullName>
    </submittedName>
</protein>
<dbReference type="InterPro" id="IPR000225">
    <property type="entry name" value="Armadillo"/>
</dbReference>
<dbReference type="EMBL" id="BMAO01032953">
    <property type="protein sequence ID" value="GFQ85933.1"/>
    <property type="molecule type" value="Genomic_DNA"/>
</dbReference>
<evidence type="ECO:0000313" key="8">
    <source>
        <dbReference type="EMBL" id="GFQ85933.1"/>
    </source>
</evidence>
<evidence type="ECO:0000256" key="1">
    <source>
        <dbReference type="ARBA" id="ARBA00004282"/>
    </source>
</evidence>
<dbReference type="GO" id="GO:0005634">
    <property type="term" value="C:nucleus"/>
    <property type="evidence" value="ECO:0007669"/>
    <property type="project" value="TreeGrafter"/>
</dbReference>
<accession>A0A8X6GN26</accession>
<dbReference type="OrthoDB" id="3245100at2759"/>
<feature type="compositionally biased region" description="Basic and acidic residues" evidence="7">
    <location>
        <begin position="1083"/>
        <end position="1103"/>
    </location>
</feature>
<evidence type="ECO:0000256" key="5">
    <source>
        <dbReference type="ARBA" id="ARBA00022949"/>
    </source>
</evidence>
<feature type="compositionally biased region" description="Low complexity" evidence="7">
    <location>
        <begin position="1039"/>
        <end position="1048"/>
    </location>
</feature>